<accession>K0RT73</accession>
<comment type="caution">
    <text evidence="8">The sequence shown here is derived from an EMBL/GenBank/DDBJ whole genome shotgun (WGS) entry which is preliminary data.</text>
</comment>
<reference evidence="8 9" key="1">
    <citation type="journal article" date="2012" name="Genome Biol.">
        <title>Genome and low-iron response of an oceanic diatom adapted to chronic iron limitation.</title>
        <authorList>
            <person name="Lommer M."/>
            <person name="Specht M."/>
            <person name="Roy A.S."/>
            <person name="Kraemer L."/>
            <person name="Andreson R."/>
            <person name="Gutowska M.A."/>
            <person name="Wolf J."/>
            <person name="Bergner S.V."/>
            <person name="Schilhabel M.B."/>
            <person name="Klostermeier U.C."/>
            <person name="Beiko R.G."/>
            <person name="Rosenstiel P."/>
            <person name="Hippler M."/>
            <person name="Laroche J."/>
        </authorList>
    </citation>
    <scope>NUCLEOTIDE SEQUENCE [LARGE SCALE GENOMIC DNA]</scope>
    <source>
        <strain evidence="8 9">CCMP1005</strain>
    </source>
</reference>
<feature type="compositionally biased region" description="Gly residues" evidence="6">
    <location>
        <begin position="513"/>
        <end position="530"/>
    </location>
</feature>
<dbReference type="GO" id="GO:0003677">
    <property type="term" value="F:DNA binding"/>
    <property type="evidence" value="ECO:0007669"/>
    <property type="project" value="UniProtKB-UniRule"/>
</dbReference>
<gene>
    <name evidence="8" type="ORF">THAOC_28671</name>
</gene>
<feature type="compositionally biased region" description="Basic and acidic residues" evidence="6">
    <location>
        <begin position="919"/>
        <end position="929"/>
    </location>
</feature>
<feature type="domain" description="HMG box" evidence="7">
    <location>
        <begin position="1186"/>
        <end position="1254"/>
    </location>
</feature>
<feature type="compositionally biased region" description="Low complexity" evidence="6">
    <location>
        <begin position="143"/>
        <end position="154"/>
    </location>
</feature>
<evidence type="ECO:0000256" key="2">
    <source>
        <dbReference type="ARBA" id="ARBA00022763"/>
    </source>
</evidence>
<evidence type="ECO:0000256" key="6">
    <source>
        <dbReference type="SAM" id="MobiDB-lite"/>
    </source>
</evidence>
<organism evidence="8 9">
    <name type="scientific">Thalassiosira oceanica</name>
    <name type="common">Marine diatom</name>
    <dbReference type="NCBI Taxonomy" id="159749"/>
    <lineage>
        <taxon>Eukaryota</taxon>
        <taxon>Sar</taxon>
        <taxon>Stramenopiles</taxon>
        <taxon>Ochrophyta</taxon>
        <taxon>Bacillariophyta</taxon>
        <taxon>Coscinodiscophyceae</taxon>
        <taxon>Thalassiosirophycidae</taxon>
        <taxon>Thalassiosirales</taxon>
        <taxon>Thalassiosiraceae</taxon>
        <taxon>Thalassiosira</taxon>
    </lineage>
</organism>
<comment type="subcellular location">
    <subcellularLocation>
        <location evidence="1">Nucleus</location>
    </subcellularLocation>
</comment>
<feature type="compositionally biased region" description="Acidic residues" evidence="6">
    <location>
        <begin position="188"/>
        <end position="198"/>
    </location>
</feature>
<feature type="domain" description="HMG box" evidence="7">
    <location>
        <begin position="325"/>
        <end position="404"/>
    </location>
</feature>
<feature type="compositionally biased region" description="Basic and acidic residues" evidence="6">
    <location>
        <begin position="726"/>
        <end position="776"/>
    </location>
</feature>
<feature type="compositionally biased region" description="Low complexity" evidence="6">
    <location>
        <begin position="92"/>
        <end position="109"/>
    </location>
</feature>
<feature type="region of interest" description="Disordered" evidence="6">
    <location>
        <begin position="919"/>
        <end position="962"/>
    </location>
</feature>
<evidence type="ECO:0000256" key="5">
    <source>
        <dbReference type="PROSITE-ProRule" id="PRU00267"/>
    </source>
</evidence>
<feature type="region of interest" description="Disordered" evidence="6">
    <location>
        <begin position="1156"/>
        <end position="1213"/>
    </location>
</feature>
<evidence type="ECO:0000313" key="8">
    <source>
        <dbReference type="EMBL" id="EJK52096.1"/>
    </source>
</evidence>
<sequence>PPRPAEVQALRQARQVQEKKPAAEPSAADQPGKSDAARPSVKLVIHPADYPELVNVLEEATVIMRAGRSKSAGGANPSVEAEPAAEADKDAPAGSSPPAEPAEAGPTEAAGDRGEAGPAVAKSGQDGAEAESKPDSDVPGGASPPVEIASAEPAEAAEDGDGAEPADSSGPAGAESGKDGVVAGPSEVDVDVDAAAEDDSPKSDAEKPQRDPLVATANAPAGSVVEVTEKSVAMEEEDEDDATIAMEEEDDDGTVAMEIDPGYDGTEAGAEIEAAPIPAEIETSAGPADGDDDVAMDDADETKSNSPPAEERSDEKKDGPERDSPAPPPQAPARGSDRGARQAPGQEEEGPRRPQGRPDGVHAAEINALLGRHWKELGKEARAPYQEQARADKERHGRETAEYEARSGADGPPAAKTAAKTAPSAKKNKQGKAAGAARGIASLASSFRKQEVTCPKGEESGGETVAGRAEACRGEAVFGAGQVPQACRAAEGGPLGRVRGEAGGALVPTGQVGQEGGRAGLEAGDGGARGGKAETRGGQAAGRREGIVLHLLPSDLGKHPPLNGLLLSRSLPLSKLAQEARGELSPYVKQPETLTPEAISNKIKLLSQRKAYLSGNPAPSDPFENADAAYMWRWEVSSLDLLPQNESKKVKRAQKNRRKLQSFHKAITGLVDAIDKANAWGKAPSKAANTTAAGEKLVAKIIELDAKVSKFEGEEEIARLKLKTKTDEAAAKEAERKKREEEKELKKASAEAAKLKKAEEKESKKRQKQEKEQEKSKKNKARMMTFFGGPAKKKQKVGGSSRGLDVSHNARRESFDCEAFRLSIDSRDEHGPSPFAEHSTRTIESRRRRTAKVRMTTFVTVLSENAFAPQPYDEERVVVVPNRYKFLGFHEDVRPPYRGTWSKTSDIVNGRNSFRAKDTKYMDYEHDSEAEWEEGDDEEGEDLQDEKDDGEEEEIRNEQDDDGWLAAEDDLGLEDEDDETIEMRKKKVLSAAPASINACVIAPRMGGIPCNASPTNDISRFTEGFSTPNNANEAMASYVGRVISPDATVCLDAFPPTVSSSSQKKESTGKSSSKEMSPESQKIMARFVHNGTFKSKDLAISELLNAHPNVASSRAQATRELDVIADKRNLGKGAGFVWEVKADHLKKLGLAKKDLFVNEQKKPPPGPSDDKSSSAKKSKDKDPNAPTGVRTAFSYYTKAKREEVRASNPEAKAGEILSLLGKHWKELGKEAKAPYQEQAAADKERYRKEMADYNAKIGTADDQAVSRTAEVPPVKDTSKVPTKPLANKTPTQKKRKIELSGGTKNLMQSFFVKKSKQN</sequence>
<evidence type="ECO:0000256" key="4">
    <source>
        <dbReference type="ARBA" id="ARBA00023242"/>
    </source>
</evidence>
<keyword evidence="4 5" id="KW-0539">Nucleus</keyword>
<feature type="compositionally biased region" description="Basic and acidic residues" evidence="6">
    <location>
        <begin position="389"/>
        <end position="407"/>
    </location>
</feature>
<evidence type="ECO:0000259" key="7">
    <source>
        <dbReference type="PROSITE" id="PS50118"/>
    </source>
</evidence>
<evidence type="ECO:0000256" key="1">
    <source>
        <dbReference type="ARBA" id="ARBA00004123"/>
    </source>
</evidence>
<feature type="region of interest" description="Disordered" evidence="6">
    <location>
        <begin position="500"/>
        <end position="540"/>
    </location>
</feature>
<feature type="compositionally biased region" description="Basic and acidic residues" evidence="6">
    <location>
        <begin position="199"/>
        <end position="210"/>
    </location>
</feature>
<keyword evidence="5" id="KW-0238">DNA-binding</keyword>
<evidence type="ECO:0000313" key="9">
    <source>
        <dbReference type="Proteomes" id="UP000266841"/>
    </source>
</evidence>
<feature type="region of interest" description="Disordered" evidence="6">
    <location>
        <begin position="1054"/>
        <end position="1080"/>
    </location>
</feature>
<feature type="compositionally biased region" description="Acidic residues" evidence="6">
    <location>
        <begin position="930"/>
        <end position="962"/>
    </location>
</feature>
<dbReference type="GO" id="GO:0006334">
    <property type="term" value="P:nucleosome assembly"/>
    <property type="evidence" value="ECO:0007669"/>
    <property type="project" value="TreeGrafter"/>
</dbReference>
<feature type="region of interest" description="Disordered" evidence="6">
    <location>
        <begin position="379"/>
        <end position="437"/>
    </location>
</feature>
<keyword evidence="9" id="KW-1185">Reference proteome</keyword>
<feature type="DNA-binding region" description="HMG box" evidence="5">
    <location>
        <begin position="325"/>
        <end position="404"/>
    </location>
</feature>
<dbReference type="Pfam" id="PF00505">
    <property type="entry name" value="HMG_box"/>
    <property type="match status" value="2"/>
</dbReference>
<feature type="non-terminal residue" evidence="8">
    <location>
        <position position="1"/>
    </location>
</feature>
<dbReference type="OrthoDB" id="79480at2759"/>
<dbReference type="InterPro" id="IPR009071">
    <property type="entry name" value="HMG_box_dom"/>
</dbReference>
<dbReference type="SMART" id="SM00398">
    <property type="entry name" value="HMG"/>
    <property type="match status" value="2"/>
</dbReference>
<dbReference type="InterPro" id="IPR036910">
    <property type="entry name" value="HMG_box_dom_sf"/>
</dbReference>
<dbReference type="Pfam" id="PF12253">
    <property type="entry name" value="CAF1A_dimeriz"/>
    <property type="match status" value="1"/>
</dbReference>
<dbReference type="eggNOG" id="KOG0381">
    <property type="taxonomic scope" value="Eukaryota"/>
</dbReference>
<dbReference type="Proteomes" id="UP000266841">
    <property type="component" value="Unassembled WGS sequence"/>
</dbReference>
<feature type="compositionally biased region" description="Basic and acidic residues" evidence="6">
    <location>
        <begin position="309"/>
        <end position="324"/>
    </location>
</feature>
<dbReference type="InterPro" id="IPR022043">
    <property type="entry name" value="CAF1A_DD"/>
</dbReference>
<feature type="compositionally biased region" description="Low complexity" evidence="6">
    <location>
        <begin position="412"/>
        <end position="437"/>
    </location>
</feature>
<dbReference type="OMA" id="NNANEAM"/>
<feature type="region of interest" description="Disordered" evidence="6">
    <location>
        <begin position="1"/>
        <end position="40"/>
    </location>
</feature>
<dbReference type="EMBL" id="AGNL01040438">
    <property type="protein sequence ID" value="EJK52096.1"/>
    <property type="molecule type" value="Genomic_DNA"/>
</dbReference>
<dbReference type="PANTHER" id="PTHR15272:SF0">
    <property type="entry name" value="CHROMATIN ASSEMBLY FACTOR 1 SUBUNIT A"/>
    <property type="match status" value="1"/>
</dbReference>
<keyword evidence="3" id="KW-0234">DNA repair</keyword>
<dbReference type="PANTHER" id="PTHR15272">
    <property type="entry name" value="CHROMATIN ASSEMBLY FACTOR 1 SUBUNIT A CAF-1 SUBUNIT A"/>
    <property type="match status" value="1"/>
</dbReference>
<dbReference type="Gene3D" id="1.10.30.10">
    <property type="entry name" value="High mobility group box domain"/>
    <property type="match status" value="2"/>
</dbReference>
<proteinExistence type="predicted"/>
<feature type="compositionally biased region" description="Basic and acidic residues" evidence="6">
    <location>
        <begin position="1156"/>
        <end position="1183"/>
    </location>
</feature>
<feature type="compositionally biased region" description="Acidic residues" evidence="6">
    <location>
        <begin position="155"/>
        <end position="164"/>
    </location>
</feature>
<dbReference type="GO" id="GO:0033186">
    <property type="term" value="C:CAF-1 complex"/>
    <property type="evidence" value="ECO:0007669"/>
    <property type="project" value="TreeGrafter"/>
</dbReference>
<feature type="compositionally biased region" description="Acidic residues" evidence="6">
    <location>
        <begin position="289"/>
        <end position="300"/>
    </location>
</feature>
<protein>
    <recommendedName>
        <fullName evidence="7">HMG box domain-containing protein</fullName>
    </recommendedName>
</protein>
<keyword evidence="2" id="KW-0227">DNA damage</keyword>
<feature type="compositionally biased region" description="Low complexity" evidence="6">
    <location>
        <begin position="265"/>
        <end position="288"/>
    </location>
</feature>
<dbReference type="GO" id="GO:0006281">
    <property type="term" value="P:DNA repair"/>
    <property type="evidence" value="ECO:0007669"/>
    <property type="project" value="UniProtKB-KW"/>
</dbReference>
<feature type="region of interest" description="Disordered" evidence="6">
    <location>
        <begin position="828"/>
        <end position="848"/>
    </location>
</feature>
<feature type="compositionally biased region" description="Basic and acidic residues" evidence="6">
    <location>
        <begin position="1063"/>
        <end position="1077"/>
    </location>
</feature>
<dbReference type="SUPFAM" id="SSF47095">
    <property type="entry name" value="HMG-box"/>
    <property type="match status" value="2"/>
</dbReference>
<feature type="region of interest" description="Disordered" evidence="6">
    <location>
        <begin position="726"/>
        <end position="805"/>
    </location>
</feature>
<feature type="region of interest" description="Disordered" evidence="6">
    <location>
        <begin position="67"/>
        <end position="367"/>
    </location>
</feature>
<dbReference type="GO" id="GO:0005634">
    <property type="term" value="C:nucleus"/>
    <property type="evidence" value="ECO:0007669"/>
    <property type="project" value="UniProtKB-SubCell"/>
</dbReference>
<feature type="compositionally biased region" description="Acidic residues" evidence="6">
    <location>
        <begin position="234"/>
        <end position="253"/>
    </location>
</feature>
<name>K0RT73_THAOC</name>
<feature type="region of interest" description="Disordered" evidence="6">
    <location>
        <begin position="1259"/>
        <end position="1300"/>
    </location>
</feature>
<dbReference type="PROSITE" id="PS50118">
    <property type="entry name" value="HMG_BOX_2"/>
    <property type="match status" value="2"/>
</dbReference>
<evidence type="ECO:0000256" key="3">
    <source>
        <dbReference type="ARBA" id="ARBA00023204"/>
    </source>
</evidence>
<feature type="DNA-binding region" description="HMG box" evidence="5">
    <location>
        <begin position="1186"/>
        <end position="1254"/>
    </location>
</feature>